<accession>A0ACC1UGN8</accession>
<name>A0ACC1UGN8_9AGAR</name>
<evidence type="ECO:0000313" key="2">
    <source>
        <dbReference type="Proteomes" id="UP001163835"/>
    </source>
</evidence>
<dbReference type="EMBL" id="MU794944">
    <property type="protein sequence ID" value="KAJ3815956.1"/>
    <property type="molecule type" value="Genomic_DNA"/>
</dbReference>
<comment type="caution">
    <text evidence="1">The sequence shown here is derived from an EMBL/GenBank/DDBJ whole genome shotgun (WGS) entry which is preliminary data.</text>
</comment>
<protein>
    <submittedName>
        <fullName evidence="1">NADH:ubiquinone oxidoreductase kDa subunit</fullName>
    </submittedName>
</protein>
<sequence length="145" mass="15539">MLSRSSCCLLTQSKNNIFKTLSRAASSASITSNHITTPTSAGSTPSTPVIGTQAPNYPSTWSANQRTRPTSGSGPRFEQTTMEFQPNPLSAMAMIAEEPIRVVEGRKAVCDGGGGPLGHPKIYINLDRPGPRPCGGLRFEQHHHH</sequence>
<reference evidence="1" key="1">
    <citation type="submission" date="2022-09" db="EMBL/GenBank/DDBJ databases">
        <title>A Global Phylogenomic Analysis of the Shiitake Genus Lentinula.</title>
        <authorList>
            <consortium name="DOE Joint Genome Institute"/>
            <person name="Sierra-Patev S."/>
            <person name="Min B."/>
            <person name="Naranjo-Ortiz M."/>
            <person name="Looney B."/>
            <person name="Konkel Z."/>
            <person name="Slot J.C."/>
            <person name="Sakamoto Y."/>
            <person name="Steenwyk J.L."/>
            <person name="Rokas A."/>
            <person name="Carro J."/>
            <person name="Camarero S."/>
            <person name="Ferreira P."/>
            <person name="Molpeceres G."/>
            <person name="Ruiz-Duenas F.J."/>
            <person name="Serrano A."/>
            <person name="Henrissat B."/>
            <person name="Drula E."/>
            <person name="Hughes K.W."/>
            <person name="Mata J.L."/>
            <person name="Ishikawa N.K."/>
            <person name="Vargas-Isla R."/>
            <person name="Ushijima S."/>
            <person name="Smith C.A."/>
            <person name="Ahrendt S."/>
            <person name="Andreopoulos W."/>
            <person name="He G."/>
            <person name="Labutti K."/>
            <person name="Lipzen A."/>
            <person name="Ng V."/>
            <person name="Riley R."/>
            <person name="Sandor L."/>
            <person name="Barry K."/>
            <person name="Martinez A.T."/>
            <person name="Xiao Y."/>
            <person name="Gibbons J.G."/>
            <person name="Terashima K."/>
            <person name="Grigoriev I.V."/>
            <person name="Hibbett D.S."/>
        </authorList>
    </citation>
    <scope>NUCLEOTIDE SEQUENCE</scope>
    <source>
        <strain evidence="1">TMI1499</strain>
    </source>
</reference>
<organism evidence="1 2">
    <name type="scientific">Lentinula aff. lateritia</name>
    <dbReference type="NCBI Taxonomy" id="2804960"/>
    <lineage>
        <taxon>Eukaryota</taxon>
        <taxon>Fungi</taxon>
        <taxon>Dikarya</taxon>
        <taxon>Basidiomycota</taxon>
        <taxon>Agaricomycotina</taxon>
        <taxon>Agaricomycetes</taxon>
        <taxon>Agaricomycetidae</taxon>
        <taxon>Agaricales</taxon>
        <taxon>Marasmiineae</taxon>
        <taxon>Omphalotaceae</taxon>
        <taxon>Lentinula</taxon>
    </lineage>
</organism>
<keyword evidence="2" id="KW-1185">Reference proteome</keyword>
<proteinExistence type="predicted"/>
<dbReference type="Proteomes" id="UP001163835">
    <property type="component" value="Unassembled WGS sequence"/>
</dbReference>
<gene>
    <name evidence="1" type="ORF">F5876DRAFT_85340</name>
</gene>
<evidence type="ECO:0000313" key="1">
    <source>
        <dbReference type="EMBL" id="KAJ3815956.1"/>
    </source>
</evidence>